<organism evidence="2 3">
    <name type="scientific">Tanacetum coccineum</name>
    <dbReference type="NCBI Taxonomy" id="301880"/>
    <lineage>
        <taxon>Eukaryota</taxon>
        <taxon>Viridiplantae</taxon>
        <taxon>Streptophyta</taxon>
        <taxon>Embryophyta</taxon>
        <taxon>Tracheophyta</taxon>
        <taxon>Spermatophyta</taxon>
        <taxon>Magnoliopsida</taxon>
        <taxon>eudicotyledons</taxon>
        <taxon>Gunneridae</taxon>
        <taxon>Pentapetalae</taxon>
        <taxon>asterids</taxon>
        <taxon>campanulids</taxon>
        <taxon>Asterales</taxon>
        <taxon>Asteraceae</taxon>
        <taxon>Asteroideae</taxon>
        <taxon>Anthemideae</taxon>
        <taxon>Anthemidinae</taxon>
        <taxon>Tanacetum</taxon>
    </lineage>
</organism>
<reference evidence="2" key="2">
    <citation type="submission" date="2022-01" db="EMBL/GenBank/DDBJ databases">
        <authorList>
            <person name="Yamashiro T."/>
            <person name="Shiraishi A."/>
            <person name="Satake H."/>
            <person name="Nakayama K."/>
        </authorList>
    </citation>
    <scope>NUCLEOTIDE SEQUENCE</scope>
</reference>
<feature type="region of interest" description="Disordered" evidence="1">
    <location>
        <begin position="47"/>
        <end position="69"/>
    </location>
</feature>
<proteinExistence type="predicted"/>
<accession>A0ABQ5DEA5</accession>
<sequence>MKVPSREKQPALSGDAGVKNGILIFGEESEEEATGASVSIIKLISTSGGSGGGRVNDGSRSKWNDSNLQGWRSSKEGSFDLSETFTKLVNLLDRLIIKKETIHTPAEELLA</sequence>
<gene>
    <name evidence="2" type="ORF">Tco_0937460</name>
</gene>
<evidence type="ECO:0000313" key="3">
    <source>
        <dbReference type="Proteomes" id="UP001151760"/>
    </source>
</evidence>
<dbReference type="Proteomes" id="UP001151760">
    <property type="component" value="Unassembled WGS sequence"/>
</dbReference>
<keyword evidence="3" id="KW-1185">Reference proteome</keyword>
<evidence type="ECO:0000313" key="2">
    <source>
        <dbReference type="EMBL" id="GJT37595.1"/>
    </source>
</evidence>
<protein>
    <submittedName>
        <fullName evidence="2">Uncharacterized protein</fullName>
    </submittedName>
</protein>
<reference evidence="2" key="1">
    <citation type="journal article" date="2022" name="Int. J. Mol. Sci.">
        <title>Draft Genome of Tanacetum Coccineum: Genomic Comparison of Closely Related Tanacetum-Family Plants.</title>
        <authorList>
            <person name="Yamashiro T."/>
            <person name="Shiraishi A."/>
            <person name="Nakayama K."/>
            <person name="Satake H."/>
        </authorList>
    </citation>
    <scope>NUCLEOTIDE SEQUENCE</scope>
</reference>
<dbReference type="EMBL" id="BQNB010015235">
    <property type="protein sequence ID" value="GJT37595.1"/>
    <property type="molecule type" value="Genomic_DNA"/>
</dbReference>
<comment type="caution">
    <text evidence="2">The sequence shown here is derived from an EMBL/GenBank/DDBJ whole genome shotgun (WGS) entry which is preliminary data.</text>
</comment>
<name>A0ABQ5DEA5_9ASTR</name>
<evidence type="ECO:0000256" key="1">
    <source>
        <dbReference type="SAM" id="MobiDB-lite"/>
    </source>
</evidence>